<protein>
    <recommendedName>
        <fullName evidence="1">endopeptidase La</fullName>
        <ecNumber evidence="1">3.4.21.53</ecNumber>
    </recommendedName>
</protein>
<dbReference type="SUPFAM" id="SSF54211">
    <property type="entry name" value="Ribosomal protein S5 domain 2-like"/>
    <property type="match status" value="1"/>
</dbReference>
<dbReference type="Proteomes" id="UP000886829">
    <property type="component" value="Unassembled WGS sequence"/>
</dbReference>
<dbReference type="InterPro" id="IPR020568">
    <property type="entry name" value="Ribosomal_Su5_D2-typ_SF"/>
</dbReference>
<dbReference type="InterPro" id="IPR008269">
    <property type="entry name" value="Lon_proteolytic"/>
</dbReference>
<sequence>MPECAVQALIFEANSYACHAGAKLVQRYHVLKALGANDFRNNFLSESSLREHRDRQLLISTRGAVVGQINGLSVIETLGTSYEYGEPVRITATLRAGGEGDVIDIERKAELAGQIHAKAMMIINGFLTKEFGAEQPLPVSASLVFEQSYSEVDGDSASLTGLCAVISVLAGVPIRQDLAVTGAVDQFGDVQAVGGVNEKIEGFYRVCRLHGFTGTQGVIIPSSCVQQLVLRPAVVKAVAAGKFHIFTVNHVTEAVKLLTTLDWGDSDTEGTICYRICERLNNIVANNNNDGPWYSVWWQNLKDFFSAKDKAKDAKDAKEHKKEHHPSHQERLPHK</sequence>
<comment type="caution">
    <text evidence="4">The sequence shown here is derived from an EMBL/GenBank/DDBJ whole genome shotgun (WGS) entry which is preliminary data.</text>
</comment>
<keyword evidence="1" id="KW-0720">Serine protease</keyword>
<dbReference type="Gene3D" id="3.30.230.10">
    <property type="match status" value="1"/>
</dbReference>
<feature type="region of interest" description="Disordered" evidence="2">
    <location>
        <begin position="309"/>
        <end position="335"/>
    </location>
</feature>
<keyword evidence="1" id="KW-0378">Hydrolase</keyword>
<dbReference type="PRINTS" id="PR00830">
    <property type="entry name" value="ENDOLAPTASE"/>
</dbReference>
<organism evidence="4 5">
    <name type="scientific">Candidatus Anaerobiospirillum pullistercoris</name>
    <dbReference type="NCBI Taxonomy" id="2838452"/>
    <lineage>
        <taxon>Bacteria</taxon>
        <taxon>Pseudomonadati</taxon>
        <taxon>Pseudomonadota</taxon>
        <taxon>Gammaproteobacteria</taxon>
        <taxon>Aeromonadales</taxon>
        <taxon>Succinivibrionaceae</taxon>
        <taxon>Anaerobiospirillum</taxon>
    </lineage>
</organism>
<evidence type="ECO:0000259" key="3">
    <source>
        <dbReference type="PROSITE" id="PS51786"/>
    </source>
</evidence>
<dbReference type="PROSITE" id="PS51786">
    <property type="entry name" value="LON_PROTEOLYTIC"/>
    <property type="match status" value="1"/>
</dbReference>
<evidence type="ECO:0000256" key="1">
    <source>
        <dbReference type="PROSITE-ProRule" id="PRU01122"/>
    </source>
</evidence>
<feature type="domain" description="Lon proteolytic" evidence="3">
    <location>
        <begin position="63"/>
        <end position="261"/>
    </location>
</feature>
<evidence type="ECO:0000256" key="2">
    <source>
        <dbReference type="SAM" id="MobiDB-lite"/>
    </source>
</evidence>
<keyword evidence="1" id="KW-0645">Protease</keyword>
<dbReference type="AlphaFoldDB" id="A0A9D1WB03"/>
<evidence type="ECO:0000313" key="5">
    <source>
        <dbReference type="Proteomes" id="UP000886829"/>
    </source>
</evidence>
<dbReference type="EC" id="3.4.21.53" evidence="1"/>
<accession>A0A9D1WB03</accession>
<feature type="active site" evidence="1">
    <location>
        <position position="199"/>
    </location>
</feature>
<reference evidence="4" key="1">
    <citation type="journal article" date="2021" name="PeerJ">
        <title>Extensive microbial diversity within the chicken gut microbiome revealed by metagenomics and culture.</title>
        <authorList>
            <person name="Gilroy R."/>
            <person name="Ravi A."/>
            <person name="Getino M."/>
            <person name="Pursley I."/>
            <person name="Horton D.L."/>
            <person name="Alikhan N.F."/>
            <person name="Baker D."/>
            <person name="Gharbi K."/>
            <person name="Hall N."/>
            <person name="Watson M."/>
            <person name="Adriaenssens E.M."/>
            <person name="Foster-Nyarko E."/>
            <person name="Jarju S."/>
            <person name="Secka A."/>
            <person name="Antonio M."/>
            <person name="Oren A."/>
            <person name="Chaudhuri R.R."/>
            <person name="La Ragione R."/>
            <person name="Hildebrand F."/>
            <person name="Pallen M.J."/>
        </authorList>
    </citation>
    <scope>NUCLEOTIDE SEQUENCE</scope>
    <source>
        <strain evidence="4">USASDec5-558</strain>
    </source>
</reference>
<dbReference type="GO" id="GO:0005524">
    <property type="term" value="F:ATP binding"/>
    <property type="evidence" value="ECO:0007669"/>
    <property type="project" value="InterPro"/>
</dbReference>
<gene>
    <name evidence="4" type="ORF">H9850_00295</name>
</gene>
<dbReference type="Pfam" id="PF05362">
    <property type="entry name" value="Lon_C"/>
    <property type="match status" value="1"/>
</dbReference>
<dbReference type="InterPro" id="IPR027065">
    <property type="entry name" value="Lon_Prtase"/>
</dbReference>
<name>A0A9D1WB03_9GAMM</name>
<dbReference type="InterPro" id="IPR014721">
    <property type="entry name" value="Ribsml_uS5_D2-typ_fold_subgr"/>
</dbReference>
<dbReference type="GO" id="GO:0004176">
    <property type="term" value="F:ATP-dependent peptidase activity"/>
    <property type="evidence" value="ECO:0007669"/>
    <property type="project" value="UniProtKB-UniRule"/>
</dbReference>
<dbReference type="GO" id="GO:0004252">
    <property type="term" value="F:serine-type endopeptidase activity"/>
    <property type="evidence" value="ECO:0007669"/>
    <property type="project" value="UniProtKB-UniRule"/>
</dbReference>
<evidence type="ECO:0000313" key="4">
    <source>
        <dbReference type="EMBL" id="HIX55895.1"/>
    </source>
</evidence>
<reference evidence="4" key="2">
    <citation type="submission" date="2021-04" db="EMBL/GenBank/DDBJ databases">
        <authorList>
            <person name="Gilroy R."/>
        </authorList>
    </citation>
    <scope>NUCLEOTIDE SEQUENCE</scope>
    <source>
        <strain evidence="4">USASDec5-558</strain>
    </source>
</reference>
<dbReference type="GO" id="GO:0030163">
    <property type="term" value="P:protein catabolic process"/>
    <property type="evidence" value="ECO:0007669"/>
    <property type="project" value="InterPro"/>
</dbReference>
<comment type="similarity">
    <text evidence="1">Belongs to the peptidase S16 family.</text>
</comment>
<dbReference type="EMBL" id="DXEV01000010">
    <property type="protein sequence ID" value="HIX55895.1"/>
    <property type="molecule type" value="Genomic_DNA"/>
</dbReference>
<dbReference type="PANTHER" id="PTHR10046">
    <property type="entry name" value="ATP DEPENDENT LON PROTEASE FAMILY MEMBER"/>
    <property type="match status" value="1"/>
</dbReference>
<feature type="active site" evidence="1">
    <location>
        <position position="156"/>
    </location>
</feature>
<proteinExistence type="inferred from homology"/>
<dbReference type="GO" id="GO:0006508">
    <property type="term" value="P:proteolysis"/>
    <property type="evidence" value="ECO:0007669"/>
    <property type="project" value="UniProtKB-KW"/>
</dbReference>
<comment type="catalytic activity">
    <reaction evidence="1">
        <text>Hydrolysis of proteins in presence of ATP.</text>
        <dbReference type="EC" id="3.4.21.53"/>
    </reaction>
</comment>